<organism evidence="1 2">
    <name type="scientific">Lunatimonas lonarensis</name>
    <dbReference type="NCBI Taxonomy" id="1232681"/>
    <lineage>
        <taxon>Bacteria</taxon>
        <taxon>Pseudomonadati</taxon>
        <taxon>Bacteroidota</taxon>
        <taxon>Cytophagia</taxon>
        <taxon>Cytophagales</taxon>
        <taxon>Cyclobacteriaceae</taxon>
    </lineage>
</organism>
<protein>
    <submittedName>
        <fullName evidence="1">Uncharacterized protein</fullName>
    </submittedName>
</protein>
<dbReference type="EMBL" id="AQHR01000089">
    <property type="protein sequence ID" value="EON76037.1"/>
    <property type="molecule type" value="Genomic_DNA"/>
</dbReference>
<dbReference type="Proteomes" id="UP000013909">
    <property type="component" value="Unassembled WGS sequence"/>
</dbReference>
<dbReference type="AlphaFoldDB" id="R7ZPM5"/>
<reference evidence="1 2" key="1">
    <citation type="submission" date="2013-02" db="EMBL/GenBank/DDBJ databases">
        <title>A novel strain isolated from Lonar lake, Maharashtra, India.</title>
        <authorList>
            <person name="Singh A."/>
        </authorList>
    </citation>
    <scope>NUCLEOTIDE SEQUENCE [LARGE SCALE GENOMIC DNA]</scope>
    <source>
        <strain evidence="1 2">AK24</strain>
    </source>
</reference>
<comment type="caution">
    <text evidence="1">The sequence shown here is derived from an EMBL/GenBank/DDBJ whole genome shotgun (WGS) entry which is preliminary data.</text>
</comment>
<name>R7ZPM5_9BACT</name>
<dbReference type="STRING" id="1232681.ADIS_3515"/>
<proteinExistence type="predicted"/>
<evidence type="ECO:0000313" key="1">
    <source>
        <dbReference type="EMBL" id="EON76037.1"/>
    </source>
</evidence>
<accession>R7ZPM5</accession>
<sequence>MSTSGHFVFLNFGGNNPFNQNFRKHEIGIKNSERILQQPRMNF</sequence>
<keyword evidence="2" id="KW-1185">Reference proteome</keyword>
<evidence type="ECO:0000313" key="2">
    <source>
        <dbReference type="Proteomes" id="UP000013909"/>
    </source>
</evidence>
<gene>
    <name evidence="1" type="ORF">ADIS_3515</name>
</gene>